<dbReference type="Proteomes" id="UP000253501">
    <property type="component" value="Unassembled WGS sequence"/>
</dbReference>
<gene>
    <name evidence="2" type="ORF">DDK22_19300</name>
</gene>
<reference evidence="2 3" key="1">
    <citation type="submission" date="2018-04" db="EMBL/GenBank/DDBJ databases">
        <title>Cupriavidus necator CR12 genome sequencing and assembly.</title>
        <authorList>
            <person name="Ben Fekih I."/>
            <person name="Mazhar H.S."/>
            <person name="Bello S.K."/>
            <person name="Rensing C."/>
        </authorList>
    </citation>
    <scope>NUCLEOTIDE SEQUENCE [LARGE SCALE GENOMIC DNA]</scope>
    <source>
        <strain evidence="2 3">CR12</strain>
    </source>
</reference>
<evidence type="ECO:0000313" key="2">
    <source>
        <dbReference type="EMBL" id="RCJ06802.1"/>
    </source>
</evidence>
<dbReference type="AlphaFoldDB" id="A0A367PG09"/>
<protein>
    <recommendedName>
        <fullName evidence="4">Transposase</fullName>
    </recommendedName>
</protein>
<proteinExistence type="predicted"/>
<evidence type="ECO:0000256" key="1">
    <source>
        <dbReference type="SAM" id="MobiDB-lite"/>
    </source>
</evidence>
<evidence type="ECO:0000313" key="3">
    <source>
        <dbReference type="Proteomes" id="UP000253501"/>
    </source>
</evidence>
<evidence type="ECO:0008006" key="4">
    <source>
        <dbReference type="Google" id="ProtNLM"/>
    </source>
</evidence>
<dbReference type="EMBL" id="QDHA01000044">
    <property type="protein sequence ID" value="RCJ06802.1"/>
    <property type="molecule type" value="Genomic_DNA"/>
</dbReference>
<sequence>MKALPLRTHSWNYLDCGSMHYRDKNAANNITAAGMQTRSTAGRAGAPPFRLPAAKQKPEL</sequence>
<accession>A0A367PG09</accession>
<dbReference type="RefSeq" id="WP_114133323.1">
    <property type="nucleotide sequence ID" value="NZ_CP068435.1"/>
</dbReference>
<organism evidence="2 3">
    <name type="scientific">Cupriavidus necator</name>
    <name type="common">Alcaligenes eutrophus</name>
    <name type="synonym">Ralstonia eutropha</name>
    <dbReference type="NCBI Taxonomy" id="106590"/>
    <lineage>
        <taxon>Bacteria</taxon>
        <taxon>Pseudomonadati</taxon>
        <taxon>Pseudomonadota</taxon>
        <taxon>Betaproteobacteria</taxon>
        <taxon>Burkholderiales</taxon>
        <taxon>Burkholderiaceae</taxon>
        <taxon>Cupriavidus</taxon>
    </lineage>
</organism>
<comment type="caution">
    <text evidence="2">The sequence shown here is derived from an EMBL/GenBank/DDBJ whole genome shotgun (WGS) entry which is preliminary data.</text>
</comment>
<feature type="region of interest" description="Disordered" evidence="1">
    <location>
        <begin position="37"/>
        <end position="60"/>
    </location>
</feature>
<name>A0A367PG09_CUPNE</name>